<comment type="caution">
    <text evidence="2">The sequence shown here is derived from an EMBL/GenBank/DDBJ whole genome shotgun (WGS) entry which is preliminary data.</text>
</comment>
<evidence type="ECO:0000313" key="3">
    <source>
        <dbReference type="Proteomes" id="UP000284531"/>
    </source>
</evidence>
<dbReference type="InterPro" id="IPR051532">
    <property type="entry name" value="Ester_Hydrolysis_Enzymes"/>
</dbReference>
<sequence length="185" mass="21144">MGFNPWLTIAIMKIAFLGDSLTYAGRWDDFFPNHEVYNHGVPGEKSNDILMRLPAVLDQKNDLIFLMMGVNDLGDGIESSVIIENFSKLILKVKNETGSKLVIQSLLPVNFEMFPSNVFDSVKIRDVNKLLKSLCEEENITFVDLYPSFSTYSNELMREYTYDGLHLNDAGYKVWKNCLQSEDLI</sequence>
<dbReference type="GO" id="GO:0004622">
    <property type="term" value="F:phosphatidylcholine lysophospholipase activity"/>
    <property type="evidence" value="ECO:0007669"/>
    <property type="project" value="TreeGrafter"/>
</dbReference>
<dbReference type="OrthoDB" id="9805821at2"/>
<dbReference type="Pfam" id="PF13472">
    <property type="entry name" value="Lipase_GDSL_2"/>
    <property type="match status" value="1"/>
</dbReference>
<dbReference type="PANTHER" id="PTHR30383:SF5">
    <property type="entry name" value="SGNH HYDROLASE-TYPE ESTERASE DOMAIN-CONTAINING PROTEIN"/>
    <property type="match status" value="1"/>
</dbReference>
<dbReference type="Proteomes" id="UP000284531">
    <property type="component" value="Unassembled WGS sequence"/>
</dbReference>
<name>A0A419WX46_9BACT</name>
<proteinExistence type="predicted"/>
<reference evidence="2 3" key="1">
    <citation type="submission" date="2018-09" db="EMBL/GenBank/DDBJ databases">
        <title>Genomic Encyclopedia of Archaeal and Bacterial Type Strains, Phase II (KMG-II): from individual species to whole genera.</title>
        <authorList>
            <person name="Goeker M."/>
        </authorList>
    </citation>
    <scope>NUCLEOTIDE SEQUENCE [LARGE SCALE GENOMIC DNA]</scope>
    <source>
        <strain evidence="2 3">DSM 21950</strain>
    </source>
</reference>
<dbReference type="InterPro" id="IPR036514">
    <property type="entry name" value="SGNH_hydro_sf"/>
</dbReference>
<dbReference type="AlphaFoldDB" id="A0A419WX46"/>
<dbReference type="SUPFAM" id="SSF52266">
    <property type="entry name" value="SGNH hydrolase"/>
    <property type="match status" value="1"/>
</dbReference>
<dbReference type="InterPro" id="IPR013830">
    <property type="entry name" value="SGNH_hydro"/>
</dbReference>
<dbReference type="Gene3D" id="3.40.50.1110">
    <property type="entry name" value="SGNH hydrolase"/>
    <property type="match status" value="1"/>
</dbReference>
<dbReference type="PANTHER" id="PTHR30383">
    <property type="entry name" value="THIOESTERASE 1/PROTEASE 1/LYSOPHOSPHOLIPASE L1"/>
    <property type="match status" value="1"/>
</dbReference>
<evidence type="ECO:0000259" key="1">
    <source>
        <dbReference type="Pfam" id="PF13472"/>
    </source>
</evidence>
<organism evidence="2 3">
    <name type="scientific">Marinifilum flexuosum</name>
    <dbReference type="NCBI Taxonomy" id="1117708"/>
    <lineage>
        <taxon>Bacteria</taxon>
        <taxon>Pseudomonadati</taxon>
        <taxon>Bacteroidota</taxon>
        <taxon>Bacteroidia</taxon>
        <taxon>Marinilabiliales</taxon>
        <taxon>Marinifilaceae</taxon>
    </lineage>
</organism>
<dbReference type="EMBL" id="RAPQ01000010">
    <property type="protein sequence ID" value="RKE00021.1"/>
    <property type="molecule type" value="Genomic_DNA"/>
</dbReference>
<feature type="domain" description="SGNH hydrolase-type esterase" evidence="1">
    <location>
        <begin position="16"/>
        <end position="174"/>
    </location>
</feature>
<protein>
    <submittedName>
        <fullName evidence="2">Lysophospholipase L1-like esterase</fullName>
    </submittedName>
</protein>
<accession>A0A419WX46</accession>
<gene>
    <name evidence="2" type="ORF">BXY64_3011</name>
</gene>
<evidence type="ECO:0000313" key="2">
    <source>
        <dbReference type="EMBL" id="RKE00021.1"/>
    </source>
</evidence>
<keyword evidence="3" id="KW-1185">Reference proteome</keyword>